<dbReference type="InterPro" id="IPR000031">
    <property type="entry name" value="PurE_dom"/>
</dbReference>
<comment type="caution">
    <text evidence="12">The sequence shown here is derived from an EMBL/GenBank/DDBJ whole genome shotgun (WGS) entry which is preliminary data.</text>
</comment>
<reference evidence="12 13" key="1">
    <citation type="journal article" date="2016" name="Nat. Commun.">
        <title>Thousands of microbial genomes shed light on interconnected biogeochemical processes in an aquifer system.</title>
        <authorList>
            <person name="Anantharaman K."/>
            <person name="Brown C.T."/>
            <person name="Hug L.A."/>
            <person name="Sharon I."/>
            <person name="Castelle C.J."/>
            <person name="Probst A.J."/>
            <person name="Thomas B.C."/>
            <person name="Singh A."/>
            <person name="Wilkins M.J."/>
            <person name="Karaoz U."/>
            <person name="Brodie E.L."/>
            <person name="Williams K.H."/>
            <person name="Hubbard S.S."/>
            <person name="Banfield J.F."/>
        </authorList>
    </citation>
    <scope>NUCLEOTIDE SEQUENCE [LARGE SCALE GENOMIC DNA]</scope>
</reference>
<dbReference type="PANTHER" id="PTHR43700:SF1">
    <property type="entry name" value="PHOSPHORIBOSYLAMINOIMIDAZOLE-SUCCINOCARBOXAMIDE SYNTHASE"/>
    <property type="match status" value="1"/>
</dbReference>
<feature type="domain" description="PurE" evidence="11">
    <location>
        <begin position="356"/>
        <end position="498"/>
    </location>
</feature>
<dbReference type="SMART" id="SM01001">
    <property type="entry name" value="AIRC"/>
    <property type="match status" value="1"/>
</dbReference>
<dbReference type="InterPro" id="IPR018236">
    <property type="entry name" value="SAICAR_synthetase_CS"/>
</dbReference>
<dbReference type="Gene3D" id="3.30.470.20">
    <property type="entry name" value="ATP-grasp fold, B domain"/>
    <property type="match status" value="1"/>
</dbReference>
<evidence type="ECO:0000256" key="9">
    <source>
        <dbReference type="ARBA" id="ARBA00048475"/>
    </source>
</evidence>
<keyword evidence="4 10" id="KW-0436">Ligase</keyword>
<evidence type="ECO:0000256" key="10">
    <source>
        <dbReference type="HAMAP-Rule" id="MF_00137"/>
    </source>
</evidence>
<organism evidence="12 13">
    <name type="scientific">Candidatus Buchananbacteria bacterium RIFCSPHIGHO2_02_FULL_56_16</name>
    <dbReference type="NCBI Taxonomy" id="1797542"/>
    <lineage>
        <taxon>Bacteria</taxon>
        <taxon>Candidatus Buchananiibacteriota</taxon>
    </lineage>
</organism>
<dbReference type="Pfam" id="PF01259">
    <property type="entry name" value="SAICAR_synt"/>
    <property type="match status" value="1"/>
</dbReference>
<dbReference type="GO" id="GO:0006189">
    <property type="term" value="P:'de novo' IMP biosynthetic process"/>
    <property type="evidence" value="ECO:0007669"/>
    <property type="project" value="UniProtKB-UniRule"/>
</dbReference>
<evidence type="ECO:0000256" key="8">
    <source>
        <dbReference type="ARBA" id="ARBA00023268"/>
    </source>
</evidence>
<dbReference type="Pfam" id="PF00731">
    <property type="entry name" value="AIRC"/>
    <property type="match status" value="1"/>
</dbReference>
<protein>
    <recommendedName>
        <fullName evidence="10">Phosphoribosylaminoimidazole-succinocarboxamide synthase</fullName>
        <ecNumber evidence="10">6.3.2.6</ecNumber>
    </recommendedName>
    <alternativeName>
        <fullName evidence="10">SAICAR synthetase</fullName>
    </alternativeName>
</protein>
<dbReference type="CDD" id="cd01414">
    <property type="entry name" value="SAICAR_synt_Sc"/>
    <property type="match status" value="1"/>
</dbReference>
<dbReference type="EMBL" id="MHIL01000018">
    <property type="protein sequence ID" value="OGY51470.1"/>
    <property type="molecule type" value="Genomic_DNA"/>
</dbReference>
<dbReference type="AlphaFoldDB" id="A0A1G1YID0"/>
<dbReference type="GO" id="GO:0004639">
    <property type="term" value="F:phosphoribosylaminoimidazolesuccinocarboxamide synthase activity"/>
    <property type="evidence" value="ECO:0007669"/>
    <property type="project" value="UniProtKB-UniRule"/>
</dbReference>
<proteinExistence type="inferred from homology"/>
<keyword evidence="5 10" id="KW-0547">Nucleotide-binding</keyword>
<dbReference type="GO" id="GO:0005737">
    <property type="term" value="C:cytoplasm"/>
    <property type="evidence" value="ECO:0007669"/>
    <property type="project" value="TreeGrafter"/>
</dbReference>
<dbReference type="STRING" id="1797542.A3J59_04560"/>
<name>A0A1G1YID0_9BACT</name>
<evidence type="ECO:0000256" key="6">
    <source>
        <dbReference type="ARBA" id="ARBA00022755"/>
    </source>
</evidence>
<dbReference type="HAMAP" id="MF_00137">
    <property type="entry name" value="SAICAR_synth"/>
    <property type="match status" value="1"/>
</dbReference>
<comment type="similarity">
    <text evidence="3">In the N-terminal section; belongs to the SAICAR synthetase family.</text>
</comment>
<dbReference type="EC" id="6.3.2.6" evidence="10"/>
<keyword evidence="7 10" id="KW-0067">ATP-binding</keyword>
<evidence type="ECO:0000256" key="2">
    <source>
        <dbReference type="ARBA" id="ARBA00010190"/>
    </source>
</evidence>
<comment type="pathway">
    <text evidence="1 10">Purine metabolism; IMP biosynthesis via de novo pathway; 5-amino-1-(5-phospho-D-ribosyl)imidazole-4-carboxamide from 5-amino-1-(5-phospho-D-ribosyl)imidazole-4-carboxylate: step 1/2.</text>
</comment>
<comment type="catalytic activity">
    <reaction evidence="9 10">
        <text>5-amino-1-(5-phospho-D-ribosyl)imidazole-4-carboxylate + L-aspartate + ATP = (2S)-2-[5-amino-1-(5-phospho-beta-D-ribosyl)imidazole-4-carboxamido]succinate + ADP + phosphate + 2 H(+)</text>
        <dbReference type="Rhea" id="RHEA:22628"/>
        <dbReference type="ChEBI" id="CHEBI:15378"/>
        <dbReference type="ChEBI" id="CHEBI:29991"/>
        <dbReference type="ChEBI" id="CHEBI:30616"/>
        <dbReference type="ChEBI" id="CHEBI:43474"/>
        <dbReference type="ChEBI" id="CHEBI:58443"/>
        <dbReference type="ChEBI" id="CHEBI:77657"/>
        <dbReference type="ChEBI" id="CHEBI:456216"/>
        <dbReference type="EC" id="6.3.2.6"/>
    </reaction>
</comment>
<dbReference type="SUPFAM" id="SSF56104">
    <property type="entry name" value="SAICAR synthase-like"/>
    <property type="match status" value="1"/>
</dbReference>
<dbReference type="PROSITE" id="PS01058">
    <property type="entry name" value="SAICAR_SYNTHETASE_2"/>
    <property type="match status" value="1"/>
</dbReference>
<evidence type="ECO:0000256" key="4">
    <source>
        <dbReference type="ARBA" id="ARBA00022598"/>
    </source>
</evidence>
<dbReference type="Gene3D" id="3.30.200.20">
    <property type="entry name" value="Phosphorylase Kinase, domain 1"/>
    <property type="match status" value="1"/>
</dbReference>
<dbReference type="SUPFAM" id="SSF52255">
    <property type="entry name" value="N5-CAIR mutase (phosphoribosylaminoimidazole carboxylase, PurE)"/>
    <property type="match status" value="1"/>
</dbReference>
<evidence type="ECO:0000313" key="12">
    <source>
        <dbReference type="EMBL" id="OGY51470.1"/>
    </source>
</evidence>
<keyword evidence="8" id="KW-0511">Multifunctional enzyme</keyword>
<evidence type="ECO:0000256" key="1">
    <source>
        <dbReference type="ARBA" id="ARBA00004672"/>
    </source>
</evidence>
<dbReference type="Proteomes" id="UP000177310">
    <property type="component" value="Unassembled WGS sequence"/>
</dbReference>
<evidence type="ECO:0000256" key="7">
    <source>
        <dbReference type="ARBA" id="ARBA00022840"/>
    </source>
</evidence>
<dbReference type="InterPro" id="IPR028923">
    <property type="entry name" value="SAICAR_synt/ADE2_N"/>
</dbReference>
<evidence type="ECO:0000259" key="11">
    <source>
        <dbReference type="SMART" id="SM01001"/>
    </source>
</evidence>
<dbReference type="PANTHER" id="PTHR43700">
    <property type="entry name" value="PHOSPHORIBOSYLAMINOIMIDAZOLE-SUCCINOCARBOXAMIDE SYNTHASE"/>
    <property type="match status" value="1"/>
</dbReference>
<dbReference type="UniPathway" id="UPA00074">
    <property type="reaction ID" value="UER00131"/>
</dbReference>
<gene>
    <name evidence="10" type="primary">purC</name>
    <name evidence="12" type="ORF">A3J59_04560</name>
</gene>
<sequence length="515" mass="56820">MANIPQAILERCPPLPGLELLSRGKVRDIYELPDHPDKLLVVASDRISIFDFVLNALVPDKGSVLNALNVFWRQQIASFTNHDLMASGSAIDEYLPESLRGNADLQCRAVVVKKLRIVPVECVARGYLTGSGWDSYQKNGTVCGHKLPAGLQNGSRLPFPIFTPSTKADVGHDEHLNALTLGDYLADGCLNPLSTRDELEKLANNRQLAGRLERLTLQLYEFGAQYARDRGLILVDTKFEFGLDEQGNLVLADEVLTPDSSRYWDAAAWEKARAKGELPPSLDKQYVRDWGTKLGINWRDTGSDHDLAWVHERIVPDDIIAKTTQLFRYIFWRPTGMKLEQIQREILGVAVEPRPVRVDIMLGSQSDLGNPEVEDAFRVLSSHPDANGNTTRVHVCSCHRNPEALRAYAEQLTGVDVVVACAGKAAMLPGSLAGWLDHFGKTHIPVIGVGLPDKNLIATAAAKLAIEELPGQPVVLQPDGRAYSSVYQACRAATGHEFLPRQPEVKPAAFNVHSW</sequence>
<dbReference type="GO" id="GO:0005524">
    <property type="term" value="F:ATP binding"/>
    <property type="evidence" value="ECO:0007669"/>
    <property type="project" value="UniProtKB-KW"/>
</dbReference>
<evidence type="ECO:0000256" key="5">
    <source>
        <dbReference type="ARBA" id="ARBA00022741"/>
    </source>
</evidence>
<dbReference type="Gene3D" id="3.40.50.1970">
    <property type="match status" value="1"/>
</dbReference>
<keyword evidence="6 10" id="KW-0658">Purine biosynthesis</keyword>
<evidence type="ECO:0000313" key="13">
    <source>
        <dbReference type="Proteomes" id="UP000177310"/>
    </source>
</evidence>
<evidence type="ECO:0000256" key="3">
    <source>
        <dbReference type="ARBA" id="ARBA00011020"/>
    </source>
</evidence>
<accession>A0A1G1YID0</accession>
<dbReference type="NCBIfam" id="NF010568">
    <property type="entry name" value="PRK13961.1"/>
    <property type="match status" value="1"/>
</dbReference>
<comment type="similarity">
    <text evidence="2 10">Belongs to the SAICAR synthetase family.</text>
</comment>
<dbReference type="PROSITE" id="PS01057">
    <property type="entry name" value="SAICAR_SYNTHETASE_1"/>
    <property type="match status" value="1"/>
</dbReference>